<proteinExistence type="predicted"/>
<dbReference type="AlphaFoldDB" id="A0A7J6X198"/>
<dbReference type="EMBL" id="JABWDY010008053">
    <property type="protein sequence ID" value="KAF5202490.1"/>
    <property type="molecule type" value="Genomic_DNA"/>
</dbReference>
<sequence length="123" mass="14380">MVEEAQRTLKEWNREVFGRVDRKIEERVDRINALDPMEELNGLSDDEFLERGTVTRDGRAIREHVEKFYKGLFAKDTKVRPKVDLHHLDSISMDQKDILEAHFTEEIVRALESMEGEKSPGPE</sequence>
<evidence type="ECO:0000313" key="1">
    <source>
        <dbReference type="EMBL" id="KAF5202490.1"/>
    </source>
</evidence>
<accession>A0A7J6X198</accession>
<evidence type="ECO:0000313" key="2">
    <source>
        <dbReference type="Proteomes" id="UP000554482"/>
    </source>
</evidence>
<name>A0A7J6X198_THATH</name>
<comment type="caution">
    <text evidence="1">The sequence shown here is derived from an EMBL/GenBank/DDBJ whole genome shotgun (WGS) entry which is preliminary data.</text>
</comment>
<gene>
    <name evidence="1" type="ORF">FRX31_007922</name>
</gene>
<keyword evidence="2" id="KW-1185">Reference proteome</keyword>
<feature type="non-terminal residue" evidence="1">
    <location>
        <position position="1"/>
    </location>
</feature>
<reference evidence="1 2" key="1">
    <citation type="submission" date="2020-06" db="EMBL/GenBank/DDBJ databases">
        <title>Transcriptomic and genomic resources for Thalictrum thalictroides and T. hernandezii: Facilitating candidate gene discovery in an emerging model plant lineage.</title>
        <authorList>
            <person name="Arias T."/>
            <person name="Riano-Pachon D.M."/>
            <person name="Di Stilio V.S."/>
        </authorList>
    </citation>
    <scope>NUCLEOTIDE SEQUENCE [LARGE SCALE GENOMIC DNA]</scope>
    <source>
        <strain evidence="2">cv. WT478/WT964</strain>
        <tissue evidence="1">Leaves</tissue>
    </source>
</reference>
<dbReference type="Proteomes" id="UP000554482">
    <property type="component" value="Unassembled WGS sequence"/>
</dbReference>
<protein>
    <submittedName>
        <fullName evidence="1">Uncharacterized protein</fullName>
    </submittedName>
</protein>
<organism evidence="1 2">
    <name type="scientific">Thalictrum thalictroides</name>
    <name type="common">Rue-anemone</name>
    <name type="synonym">Anemone thalictroides</name>
    <dbReference type="NCBI Taxonomy" id="46969"/>
    <lineage>
        <taxon>Eukaryota</taxon>
        <taxon>Viridiplantae</taxon>
        <taxon>Streptophyta</taxon>
        <taxon>Embryophyta</taxon>
        <taxon>Tracheophyta</taxon>
        <taxon>Spermatophyta</taxon>
        <taxon>Magnoliopsida</taxon>
        <taxon>Ranunculales</taxon>
        <taxon>Ranunculaceae</taxon>
        <taxon>Thalictroideae</taxon>
        <taxon>Thalictrum</taxon>
    </lineage>
</organism>